<keyword evidence="2" id="KW-0547">Nucleotide-binding</keyword>
<accession>K9VJS7</accession>
<evidence type="ECO:0000313" key="2">
    <source>
        <dbReference type="EMBL" id="AFZ07485.1"/>
    </source>
</evidence>
<dbReference type="AlphaFoldDB" id="K9VJS7"/>
<keyword evidence="2" id="KW-0067">ATP-binding</keyword>
<evidence type="ECO:0000256" key="1">
    <source>
        <dbReference type="SAM" id="MobiDB-lite"/>
    </source>
</evidence>
<dbReference type="HOGENOM" id="CLU_2863503_0_0_3"/>
<feature type="region of interest" description="Disordered" evidence="1">
    <location>
        <begin position="1"/>
        <end position="23"/>
    </location>
</feature>
<keyword evidence="3" id="KW-1185">Reference proteome</keyword>
<protein>
    <submittedName>
        <fullName evidence="2">ATP-binding region ATPase domain protein</fullName>
    </submittedName>
</protein>
<dbReference type="EMBL" id="CP003614">
    <property type="protein sequence ID" value="AFZ07485.1"/>
    <property type="molecule type" value="Genomic_DNA"/>
</dbReference>
<gene>
    <name evidence="2" type="ORF">Osc7112_3094</name>
</gene>
<evidence type="ECO:0000313" key="3">
    <source>
        <dbReference type="Proteomes" id="UP000010478"/>
    </source>
</evidence>
<organism evidence="2 3">
    <name type="scientific">Phormidium nigroviride PCC 7112</name>
    <dbReference type="NCBI Taxonomy" id="179408"/>
    <lineage>
        <taxon>Bacteria</taxon>
        <taxon>Bacillati</taxon>
        <taxon>Cyanobacteriota</taxon>
        <taxon>Cyanophyceae</taxon>
        <taxon>Oscillatoriophycideae</taxon>
        <taxon>Oscillatoriales</taxon>
        <taxon>Oscillatoriaceae</taxon>
        <taxon>Phormidium</taxon>
    </lineage>
</organism>
<sequence>MFRQSANKLEKVDRTPPPPGSIALQNHPLPECRKFKANFVLICNECIDKIPPESYDWSTDWVGK</sequence>
<dbReference type="Proteomes" id="UP000010478">
    <property type="component" value="Chromosome"/>
</dbReference>
<dbReference type="GO" id="GO:0005524">
    <property type="term" value="F:ATP binding"/>
    <property type="evidence" value="ECO:0007669"/>
    <property type="project" value="UniProtKB-KW"/>
</dbReference>
<reference evidence="2 3" key="1">
    <citation type="submission" date="2012-05" db="EMBL/GenBank/DDBJ databases">
        <title>Finished chromosome of genome of Oscillatoria sp. PCC 7112.</title>
        <authorList>
            <consortium name="US DOE Joint Genome Institute"/>
            <person name="Gugger M."/>
            <person name="Coursin T."/>
            <person name="Rippka R."/>
            <person name="Tandeau De Marsac N."/>
            <person name="Huntemann M."/>
            <person name="Wei C.-L."/>
            <person name="Han J."/>
            <person name="Detter J.C."/>
            <person name="Han C."/>
            <person name="Tapia R."/>
            <person name="Davenport K."/>
            <person name="Daligault H."/>
            <person name="Erkkila T."/>
            <person name="Gu W."/>
            <person name="Munk A.C.C."/>
            <person name="Teshima H."/>
            <person name="Xu Y."/>
            <person name="Chain P."/>
            <person name="Chen A."/>
            <person name="Krypides N."/>
            <person name="Mavromatis K."/>
            <person name="Markowitz V."/>
            <person name="Szeto E."/>
            <person name="Ivanova N."/>
            <person name="Mikhailova N."/>
            <person name="Ovchinnikova G."/>
            <person name="Pagani I."/>
            <person name="Pati A."/>
            <person name="Goodwin L."/>
            <person name="Peters L."/>
            <person name="Pitluck S."/>
            <person name="Woyke T."/>
            <person name="Kerfeld C."/>
        </authorList>
    </citation>
    <scope>NUCLEOTIDE SEQUENCE [LARGE SCALE GENOMIC DNA]</scope>
    <source>
        <strain evidence="2 3">PCC 7112</strain>
    </source>
</reference>
<dbReference type="KEGG" id="oni:Osc7112_3094"/>
<dbReference type="STRING" id="179408.Osc7112_3094"/>
<name>K9VJS7_9CYAN</name>
<proteinExistence type="predicted"/>